<evidence type="ECO:0000313" key="2">
    <source>
        <dbReference type="EMBL" id="OCK76427.1"/>
    </source>
</evidence>
<evidence type="ECO:0000313" key="3">
    <source>
        <dbReference type="Proteomes" id="UP000250266"/>
    </source>
</evidence>
<accession>A0A8E2JBL9</accession>
<name>A0A8E2JBL9_9PEZI</name>
<gene>
    <name evidence="2" type="ORF">K432DRAFT_146698</name>
</gene>
<dbReference type="AlphaFoldDB" id="A0A8E2JBL9"/>
<dbReference type="EMBL" id="KV745212">
    <property type="protein sequence ID" value="OCK76427.1"/>
    <property type="molecule type" value="Genomic_DNA"/>
</dbReference>
<keyword evidence="3" id="KW-1185">Reference proteome</keyword>
<keyword evidence="1" id="KW-0472">Membrane</keyword>
<protein>
    <submittedName>
        <fullName evidence="2">Uncharacterized protein</fullName>
    </submittedName>
</protein>
<dbReference type="Proteomes" id="UP000250266">
    <property type="component" value="Unassembled WGS sequence"/>
</dbReference>
<organism evidence="2 3">
    <name type="scientific">Lepidopterella palustris CBS 459.81</name>
    <dbReference type="NCBI Taxonomy" id="1314670"/>
    <lineage>
        <taxon>Eukaryota</taxon>
        <taxon>Fungi</taxon>
        <taxon>Dikarya</taxon>
        <taxon>Ascomycota</taxon>
        <taxon>Pezizomycotina</taxon>
        <taxon>Dothideomycetes</taxon>
        <taxon>Pleosporomycetidae</taxon>
        <taxon>Mytilinidiales</taxon>
        <taxon>Argynnaceae</taxon>
        <taxon>Lepidopterella</taxon>
    </lineage>
</organism>
<feature type="transmembrane region" description="Helical" evidence="1">
    <location>
        <begin position="74"/>
        <end position="93"/>
    </location>
</feature>
<keyword evidence="1" id="KW-0812">Transmembrane</keyword>
<keyword evidence="1" id="KW-1133">Transmembrane helix</keyword>
<reference evidence="2 3" key="1">
    <citation type="journal article" date="2016" name="Nat. Commun.">
        <title>Ectomycorrhizal ecology is imprinted in the genome of the dominant symbiotic fungus Cenococcum geophilum.</title>
        <authorList>
            <consortium name="DOE Joint Genome Institute"/>
            <person name="Peter M."/>
            <person name="Kohler A."/>
            <person name="Ohm R.A."/>
            <person name="Kuo A."/>
            <person name="Krutzmann J."/>
            <person name="Morin E."/>
            <person name="Arend M."/>
            <person name="Barry K.W."/>
            <person name="Binder M."/>
            <person name="Choi C."/>
            <person name="Clum A."/>
            <person name="Copeland A."/>
            <person name="Grisel N."/>
            <person name="Haridas S."/>
            <person name="Kipfer T."/>
            <person name="LaButti K."/>
            <person name="Lindquist E."/>
            <person name="Lipzen A."/>
            <person name="Maire R."/>
            <person name="Meier B."/>
            <person name="Mihaltcheva S."/>
            <person name="Molinier V."/>
            <person name="Murat C."/>
            <person name="Poggeler S."/>
            <person name="Quandt C.A."/>
            <person name="Sperisen C."/>
            <person name="Tritt A."/>
            <person name="Tisserant E."/>
            <person name="Crous P.W."/>
            <person name="Henrissat B."/>
            <person name="Nehls U."/>
            <person name="Egli S."/>
            <person name="Spatafora J.W."/>
            <person name="Grigoriev I.V."/>
            <person name="Martin F.M."/>
        </authorList>
    </citation>
    <scope>NUCLEOTIDE SEQUENCE [LARGE SCALE GENOMIC DNA]</scope>
    <source>
        <strain evidence="2 3">CBS 459.81</strain>
    </source>
</reference>
<proteinExistence type="predicted"/>
<evidence type="ECO:0000256" key="1">
    <source>
        <dbReference type="SAM" id="Phobius"/>
    </source>
</evidence>
<sequence length="99" mass="10982">MVADEATILVLLRLVLFGSFSPGESFAICTWSRSSTPSLLARQLLPGIFPGVFGFAYSCVPFAITGLKTALESYTIQFSYLTSTISIYLGLLARRYHYW</sequence>
<feature type="transmembrane region" description="Helical" evidence="1">
    <location>
        <begin position="43"/>
        <end position="67"/>
    </location>
</feature>